<feature type="region of interest" description="Disordered" evidence="7">
    <location>
        <begin position="1"/>
        <end position="38"/>
    </location>
</feature>
<dbReference type="PROSITE" id="PS00657">
    <property type="entry name" value="FORK_HEAD_1"/>
    <property type="match status" value="1"/>
</dbReference>
<dbReference type="OrthoDB" id="5954824at2759"/>
<feature type="region of interest" description="Disordered" evidence="7">
    <location>
        <begin position="412"/>
        <end position="453"/>
    </location>
</feature>
<keyword evidence="5 6" id="KW-0539">Nucleus</keyword>
<dbReference type="Pfam" id="PF00250">
    <property type="entry name" value="Forkhead"/>
    <property type="match status" value="1"/>
</dbReference>
<dbReference type="GO" id="GO:0006357">
    <property type="term" value="P:regulation of transcription by RNA polymerase II"/>
    <property type="evidence" value="ECO:0007669"/>
    <property type="project" value="UniProtKB-ARBA"/>
</dbReference>
<dbReference type="GO" id="GO:0043565">
    <property type="term" value="F:sequence-specific DNA binding"/>
    <property type="evidence" value="ECO:0007669"/>
    <property type="project" value="InterPro"/>
</dbReference>
<feature type="DNA-binding region" description="Fork-head" evidence="6">
    <location>
        <begin position="459"/>
        <end position="553"/>
    </location>
</feature>
<evidence type="ECO:0000313" key="9">
    <source>
        <dbReference type="EMBL" id="MBW0478514.1"/>
    </source>
</evidence>
<dbReference type="PRINTS" id="PR00053">
    <property type="entry name" value="FORKHEAD"/>
</dbReference>
<evidence type="ECO:0000256" key="4">
    <source>
        <dbReference type="ARBA" id="ARBA00023163"/>
    </source>
</evidence>
<feature type="compositionally biased region" description="Low complexity" evidence="7">
    <location>
        <begin position="348"/>
        <end position="367"/>
    </location>
</feature>
<proteinExistence type="predicted"/>
<keyword evidence="2" id="KW-0805">Transcription regulation</keyword>
<accession>A0A9Q3C4W8</accession>
<feature type="compositionally biased region" description="Low complexity" evidence="7">
    <location>
        <begin position="1"/>
        <end position="33"/>
    </location>
</feature>
<dbReference type="EMBL" id="AVOT02005218">
    <property type="protein sequence ID" value="MBW0478514.1"/>
    <property type="molecule type" value="Genomic_DNA"/>
</dbReference>
<comment type="subcellular location">
    <subcellularLocation>
        <location evidence="1 6">Nucleus</location>
    </subcellularLocation>
</comment>
<feature type="region of interest" description="Disordered" evidence="7">
    <location>
        <begin position="348"/>
        <end position="376"/>
    </location>
</feature>
<feature type="region of interest" description="Disordered" evidence="7">
    <location>
        <begin position="71"/>
        <end position="131"/>
    </location>
</feature>
<feature type="compositionally biased region" description="Polar residues" evidence="7">
    <location>
        <begin position="432"/>
        <end position="453"/>
    </location>
</feature>
<dbReference type="InterPro" id="IPR036390">
    <property type="entry name" value="WH_DNA-bd_sf"/>
</dbReference>
<keyword evidence="4" id="KW-0804">Transcription</keyword>
<dbReference type="PROSITE" id="PS50039">
    <property type="entry name" value="FORK_HEAD_3"/>
    <property type="match status" value="1"/>
</dbReference>
<gene>
    <name evidence="9" type="ORF">O181_018229</name>
</gene>
<dbReference type="FunFam" id="1.10.10.10:FF:000030">
    <property type="entry name" value="Forkhead box protein K2"/>
    <property type="match status" value="1"/>
</dbReference>
<dbReference type="PROSITE" id="PS00658">
    <property type="entry name" value="FORK_HEAD_2"/>
    <property type="match status" value="1"/>
</dbReference>
<dbReference type="Gene3D" id="1.10.10.10">
    <property type="entry name" value="Winged helix-like DNA-binding domain superfamily/Winged helix DNA-binding domain"/>
    <property type="match status" value="1"/>
</dbReference>
<dbReference type="AlphaFoldDB" id="A0A9Q3C4W8"/>
<sequence length="846" mass="93697">MSSLNQNQNHHPSNQNQNHHPSNQNQNQNQNHHPSNHDHQIHLALKNANLTKKDLDLKKLEIIDLLNSSNSTPLFSSSSDSSSSDSSSDSSASHSSSDSSASPPSSSSLLSSASLSNSISNSNSSKSKSSNFNSNLNLLKNHKKNHLKFIHSKPTLDSIIERNSIKKKLKENSNYHQHQNLSLSNHFNKSFQIDSINSIQSSSSFNHFINHLNDLSSSPSSSSSHKSSLSSKASIKSASSYSSIKSSASSIKSFKSNQSIINLKSNSSNSNSKLKQILNSSHHHSKTSINSNQNLNLNMNISSSQNQSHLLTQNSFNLNNNSNHNKKSLSLSLSSFNQSSNQIFKLANPSIKPSSSSSIRQSNLNSNHTQTNSKLNSSLNPQIKLQHHPSSKSSIQTHATISNSKLICNQSNSQINSSSSSHSPSILNSSPTKTSIINLTPSNPSNHPTQSITQNELEKPTYSYAALIGQAIMSSSNNMMCLNDIYHFISQNYPYYKKHESGWQNSIRHNLSLNKSFIKVPRAPNQPGKGSFWSIAPGTEEQFIDGGFKKKTKSSSSNSKLNLLDKVSNKSKETEINTINQKNLSNNLNLKRKRSFKDQINQIRHETKTLDLSKPNPIHSLPPTSSISPTLMNGGLNQKNLNLKIKTNHQALIEQNDSVFQQINQKSIQIDSKNQIKRFKLSALPPMKNGKIQNWWLDRSDSEELESLTLAPLRTENILQKPIGDRKLSSSSSSSSSNRVISPVRLTSITDILTTPRSSSLKLTPLKSNELKLPFKNTPRSMTSPILTSFPSMLPNKILRKSQKVDDHPSNWFETSFEKIKLISSPNPELSTSSNSFKLINDQIKN</sequence>
<comment type="caution">
    <text evidence="9">The sequence shown here is derived from an EMBL/GenBank/DDBJ whole genome shotgun (WGS) entry which is preliminary data.</text>
</comment>
<dbReference type="GO" id="GO:0003700">
    <property type="term" value="F:DNA-binding transcription factor activity"/>
    <property type="evidence" value="ECO:0007669"/>
    <property type="project" value="InterPro"/>
</dbReference>
<evidence type="ECO:0000256" key="3">
    <source>
        <dbReference type="ARBA" id="ARBA00023125"/>
    </source>
</evidence>
<reference evidence="9" key="1">
    <citation type="submission" date="2021-03" db="EMBL/GenBank/DDBJ databases">
        <title>Draft genome sequence of rust myrtle Austropuccinia psidii MF-1, a brazilian biotype.</title>
        <authorList>
            <person name="Quecine M.C."/>
            <person name="Pachon D.M.R."/>
            <person name="Bonatelli M.L."/>
            <person name="Correr F.H."/>
            <person name="Franceschini L.M."/>
            <person name="Leite T.F."/>
            <person name="Margarido G.R.A."/>
            <person name="Almeida C.A."/>
            <person name="Ferrarezi J.A."/>
            <person name="Labate C.A."/>
        </authorList>
    </citation>
    <scope>NUCLEOTIDE SEQUENCE</scope>
    <source>
        <strain evidence="9">MF-1</strain>
    </source>
</reference>
<name>A0A9Q3C4W8_9BASI</name>
<evidence type="ECO:0000256" key="2">
    <source>
        <dbReference type="ARBA" id="ARBA00023015"/>
    </source>
</evidence>
<dbReference type="CDD" id="cd00059">
    <property type="entry name" value="FH_FOX"/>
    <property type="match status" value="1"/>
</dbReference>
<keyword evidence="3 6" id="KW-0238">DNA-binding</keyword>
<dbReference type="Proteomes" id="UP000765509">
    <property type="component" value="Unassembled WGS sequence"/>
</dbReference>
<evidence type="ECO:0000259" key="8">
    <source>
        <dbReference type="PROSITE" id="PS50039"/>
    </source>
</evidence>
<dbReference type="InterPro" id="IPR030456">
    <property type="entry name" value="TF_fork_head_CS_2"/>
</dbReference>
<keyword evidence="10" id="KW-1185">Reference proteome</keyword>
<evidence type="ECO:0000256" key="1">
    <source>
        <dbReference type="ARBA" id="ARBA00004123"/>
    </source>
</evidence>
<dbReference type="PANTHER" id="PTHR45881">
    <property type="entry name" value="CHECKPOINT SUPPRESSOR 1-LIKE, ISOFORM A-RELATED"/>
    <property type="match status" value="1"/>
</dbReference>
<evidence type="ECO:0000256" key="5">
    <source>
        <dbReference type="ARBA" id="ARBA00023242"/>
    </source>
</evidence>
<evidence type="ECO:0000256" key="7">
    <source>
        <dbReference type="SAM" id="MobiDB-lite"/>
    </source>
</evidence>
<organism evidence="9 10">
    <name type="scientific">Austropuccinia psidii MF-1</name>
    <dbReference type="NCBI Taxonomy" id="1389203"/>
    <lineage>
        <taxon>Eukaryota</taxon>
        <taxon>Fungi</taxon>
        <taxon>Dikarya</taxon>
        <taxon>Basidiomycota</taxon>
        <taxon>Pucciniomycotina</taxon>
        <taxon>Pucciniomycetes</taxon>
        <taxon>Pucciniales</taxon>
        <taxon>Sphaerophragmiaceae</taxon>
        <taxon>Austropuccinia</taxon>
    </lineage>
</organism>
<dbReference type="SUPFAM" id="SSF46785">
    <property type="entry name" value="Winged helix' DNA-binding domain"/>
    <property type="match status" value="1"/>
</dbReference>
<protein>
    <recommendedName>
        <fullName evidence="8">Fork-head domain-containing protein</fullName>
    </recommendedName>
</protein>
<dbReference type="InterPro" id="IPR036388">
    <property type="entry name" value="WH-like_DNA-bd_sf"/>
</dbReference>
<evidence type="ECO:0000256" key="6">
    <source>
        <dbReference type="PROSITE-ProRule" id="PRU00089"/>
    </source>
</evidence>
<dbReference type="InterPro" id="IPR018122">
    <property type="entry name" value="TF_fork_head_CS_1"/>
</dbReference>
<dbReference type="InterPro" id="IPR001766">
    <property type="entry name" value="Fork_head_dom"/>
</dbReference>
<feature type="compositionally biased region" description="Low complexity" evidence="7">
    <location>
        <begin position="412"/>
        <end position="431"/>
    </location>
</feature>
<dbReference type="SMART" id="SM00339">
    <property type="entry name" value="FH"/>
    <property type="match status" value="1"/>
</dbReference>
<evidence type="ECO:0000313" key="10">
    <source>
        <dbReference type="Proteomes" id="UP000765509"/>
    </source>
</evidence>
<feature type="domain" description="Fork-head" evidence="8">
    <location>
        <begin position="459"/>
        <end position="553"/>
    </location>
</feature>
<dbReference type="GO" id="GO:0005634">
    <property type="term" value="C:nucleus"/>
    <property type="evidence" value="ECO:0007669"/>
    <property type="project" value="UniProtKB-SubCell"/>
</dbReference>